<feature type="compositionally biased region" description="Basic and acidic residues" evidence="1">
    <location>
        <begin position="128"/>
        <end position="144"/>
    </location>
</feature>
<protein>
    <submittedName>
        <fullName evidence="3">Uncharacterized protein</fullName>
    </submittedName>
</protein>
<evidence type="ECO:0000313" key="3">
    <source>
        <dbReference type="WBParaSite" id="PSAMB.scaffold196size66982.g3208.t1"/>
    </source>
</evidence>
<dbReference type="Proteomes" id="UP000887566">
    <property type="component" value="Unplaced"/>
</dbReference>
<proteinExistence type="predicted"/>
<evidence type="ECO:0000256" key="1">
    <source>
        <dbReference type="SAM" id="MobiDB-lite"/>
    </source>
</evidence>
<reference evidence="3" key="1">
    <citation type="submission" date="2022-11" db="UniProtKB">
        <authorList>
            <consortium name="WormBaseParasite"/>
        </authorList>
    </citation>
    <scope>IDENTIFICATION</scope>
</reference>
<dbReference type="WBParaSite" id="PSAMB.scaffold196size66982.g3208.t1">
    <property type="protein sequence ID" value="PSAMB.scaffold196size66982.g3208.t1"/>
    <property type="gene ID" value="PSAMB.scaffold196size66982.g3208"/>
</dbReference>
<name>A0A914VJ55_9BILA</name>
<feature type="compositionally biased region" description="Polar residues" evidence="1">
    <location>
        <begin position="12"/>
        <end position="23"/>
    </location>
</feature>
<feature type="compositionally biased region" description="Low complexity" evidence="1">
    <location>
        <begin position="53"/>
        <end position="67"/>
    </location>
</feature>
<feature type="region of interest" description="Disordered" evidence="1">
    <location>
        <begin position="1"/>
        <end position="158"/>
    </location>
</feature>
<keyword evidence="2" id="KW-1185">Reference proteome</keyword>
<dbReference type="AlphaFoldDB" id="A0A914VJ55"/>
<organism evidence="2 3">
    <name type="scientific">Plectus sambesii</name>
    <dbReference type="NCBI Taxonomy" id="2011161"/>
    <lineage>
        <taxon>Eukaryota</taxon>
        <taxon>Metazoa</taxon>
        <taxon>Ecdysozoa</taxon>
        <taxon>Nematoda</taxon>
        <taxon>Chromadorea</taxon>
        <taxon>Plectida</taxon>
        <taxon>Plectina</taxon>
        <taxon>Plectoidea</taxon>
        <taxon>Plectidae</taxon>
        <taxon>Plectus</taxon>
    </lineage>
</organism>
<accession>A0A914VJ55</accession>
<sequence length="172" mass="18171">MRQLAAAVPDDQPSTSVDFSDSCDNVGDDQRARMRPPPIFCSESEATNDDHPFTPTSGAASPPSTSTLNANGTRLNLAPDNANRDQIPSPSGSGGKLRTPSQSSCLSSPSVTSQTLRSPKRVSFLVSEAEKDDKAERRPLREPGHSLGGTYGDDALAPDKSVKSETCCCAMM</sequence>
<evidence type="ECO:0000313" key="2">
    <source>
        <dbReference type="Proteomes" id="UP000887566"/>
    </source>
</evidence>
<feature type="compositionally biased region" description="Low complexity" evidence="1">
    <location>
        <begin position="99"/>
        <end position="115"/>
    </location>
</feature>